<keyword evidence="4 12" id="KW-0349">Heme</keyword>
<evidence type="ECO:0000256" key="12">
    <source>
        <dbReference type="PIRSR" id="PIRSR602401-1"/>
    </source>
</evidence>
<evidence type="ECO:0008006" key="17">
    <source>
        <dbReference type="Google" id="ProtNLM"/>
    </source>
</evidence>
<dbReference type="GO" id="GO:0004497">
    <property type="term" value="F:monooxygenase activity"/>
    <property type="evidence" value="ECO:0007669"/>
    <property type="project" value="UniProtKB-KW"/>
</dbReference>
<keyword evidence="7 14" id="KW-1133">Transmembrane helix</keyword>
<dbReference type="GO" id="GO:0020037">
    <property type="term" value="F:heme binding"/>
    <property type="evidence" value="ECO:0007669"/>
    <property type="project" value="InterPro"/>
</dbReference>
<keyword evidence="5 14" id="KW-0812">Transmembrane</keyword>
<gene>
    <name evidence="15" type="ORF">MKW98_024502</name>
</gene>
<sequence length="468" mass="53595">MDMNYYFCVCFITLCIIRLTHYLYRWSNPKCNGKLPPGSMGFPLIGETIQLFIPGNSLNMPRFVKKRIARYGTLFRTSLAGHPMVISNDPEFNYFILQQERKLVELWYMDSFTTIFGGTINASTASIYIHKYIRNVILNYLGTDALKNQLLAKIEIMANQGLQSCSTQSSVELKTSIASMVFELTSMELFGYDSSKSSKFLSKMFTDFFSGLMTFPVNIPGTAFYRCMKNRKKAVELMKDILHERINSPEKRRGDFLDQLIDDMKKEDFLTEDFVVYMMFGLQLASFVSISANLTRAIRLMTENPLVIKEVKEEHEKIYRRKENMDASLTWTDFKSMTFTSQVLNETFRMANIAPGILRRVIKDIHINGYVIPKGWTLMVVATAIHMNPKKFEDPHIFNPWRWDKIGPNLSAKDFVPFGGGMRSCVGAEFTKALMSVFLHVLVTKFSLTKVEGNAPPGEGFHVKITAN</sequence>
<dbReference type="InterPro" id="IPR036396">
    <property type="entry name" value="Cyt_P450_sf"/>
</dbReference>
<dbReference type="PRINTS" id="PR00463">
    <property type="entry name" value="EP450I"/>
</dbReference>
<keyword evidence="16" id="KW-1185">Reference proteome</keyword>
<dbReference type="GO" id="GO:0016020">
    <property type="term" value="C:membrane"/>
    <property type="evidence" value="ECO:0007669"/>
    <property type="project" value="UniProtKB-SubCell"/>
</dbReference>
<comment type="caution">
    <text evidence="15">The sequence shown here is derived from an EMBL/GenBank/DDBJ whole genome shotgun (WGS) entry which is preliminary data.</text>
</comment>
<reference evidence="15" key="1">
    <citation type="submission" date="2022-04" db="EMBL/GenBank/DDBJ databases">
        <title>A functionally conserved STORR gene fusion in Papaver species that diverged 16.8 million years ago.</title>
        <authorList>
            <person name="Catania T."/>
        </authorList>
    </citation>
    <scope>NUCLEOTIDE SEQUENCE</scope>
    <source>
        <strain evidence="15">S-188037</strain>
    </source>
</reference>
<evidence type="ECO:0000313" key="16">
    <source>
        <dbReference type="Proteomes" id="UP001202328"/>
    </source>
</evidence>
<evidence type="ECO:0000256" key="7">
    <source>
        <dbReference type="ARBA" id="ARBA00022989"/>
    </source>
</evidence>
<dbReference type="GO" id="GO:0005506">
    <property type="term" value="F:iron ion binding"/>
    <property type="evidence" value="ECO:0007669"/>
    <property type="project" value="InterPro"/>
</dbReference>
<dbReference type="PANTHER" id="PTHR24286:SF90">
    <property type="entry name" value="CYTOCHROME P450"/>
    <property type="match status" value="1"/>
</dbReference>
<dbReference type="EMBL" id="JAJJMB010017954">
    <property type="protein sequence ID" value="KAI3833503.1"/>
    <property type="molecule type" value="Genomic_DNA"/>
</dbReference>
<dbReference type="InterPro" id="IPR017972">
    <property type="entry name" value="Cyt_P450_CS"/>
</dbReference>
<dbReference type="GO" id="GO:0033075">
    <property type="term" value="P:isoquinoline alkaloid biosynthetic process"/>
    <property type="evidence" value="ECO:0007669"/>
    <property type="project" value="UniProtKB-ARBA"/>
</dbReference>
<dbReference type="FunFam" id="1.10.630.10:FF:000020">
    <property type="entry name" value="Cytochrome P450 family protein"/>
    <property type="match status" value="1"/>
</dbReference>
<comment type="cofactor">
    <cofactor evidence="1 12">
        <name>heme</name>
        <dbReference type="ChEBI" id="CHEBI:30413"/>
    </cofactor>
</comment>
<dbReference type="GO" id="GO:0016705">
    <property type="term" value="F:oxidoreductase activity, acting on paired donors, with incorporation or reduction of molecular oxygen"/>
    <property type="evidence" value="ECO:0007669"/>
    <property type="project" value="InterPro"/>
</dbReference>
<keyword evidence="8 13" id="KW-0560">Oxidoreductase</keyword>
<dbReference type="CDD" id="cd11043">
    <property type="entry name" value="CYP90-like"/>
    <property type="match status" value="1"/>
</dbReference>
<feature type="binding site" description="axial binding residue" evidence="12">
    <location>
        <position position="425"/>
    </location>
    <ligand>
        <name>heme</name>
        <dbReference type="ChEBI" id="CHEBI:30413"/>
    </ligand>
    <ligandPart>
        <name>Fe</name>
        <dbReference type="ChEBI" id="CHEBI:18248"/>
    </ligandPart>
</feature>
<dbReference type="GO" id="GO:0016125">
    <property type="term" value="P:sterol metabolic process"/>
    <property type="evidence" value="ECO:0007669"/>
    <property type="project" value="TreeGrafter"/>
</dbReference>
<comment type="similarity">
    <text evidence="3 13">Belongs to the cytochrome P450 family.</text>
</comment>
<organism evidence="15 16">
    <name type="scientific">Papaver atlanticum</name>
    <dbReference type="NCBI Taxonomy" id="357466"/>
    <lineage>
        <taxon>Eukaryota</taxon>
        <taxon>Viridiplantae</taxon>
        <taxon>Streptophyta</taxon>
        <taxon>Embryophyta</taxon>
        <taxon>Tracheophyta</taxon>
        <taxon>Spermatophyta</taxon>
        <taxon>Magnoliopsida</taxon>
        <taxon>Ranunculales</taxon>
        <taxon>Papaveraceae</taxon>
        <taxon>Papaveroideae</taxon>
        <taxon>Papaver</taxon>
    </lineage>
</organism>
<evidence type="ECO:0000256" key="1">
    <source>
        <dbReference type="ARBA" id="ARBA00001971"/>
    </source>
</evidence>
<evidence type="ECO:0000256" key="11">
    <source>
        <dbReference type="ARBA" id="ARBA00023136"/>
    </source>
</evidence>
<evidence type="ECO:0000256" key="5">
    <source>
        <dbReference type="ARBA" id="ARBA00022692"/>
    </source>
</evidence>
<evidence type="ECO:0000256" key="6">
    <source>
        <dbReference type="ARBA" id="ARBA00022723"/>
    </source>
</evidence>
<evidence type="ECO:0000256" key="2">
    <source>
        <dbReference type="ARBA" id="ARBA00004370"/>
    </source>
</evidence>
<evidence type="ECO:0000256" key="13">
    <source>
        <dbReference type="RuleBase" id="RU000461"/>
    </source>
</evidence>
<dbReference type="Gene3D" id="1.10.630.10">
    <property type="entry name" value="Cytochrome P450"/>
    <property type="match status" value="1"/>
</dbReference>
<dbReference type="AlphaFoldDB" id="A0AAD4RV44"/>
<keyword evidence="9 12" id="KW-0408">Iron</keyword>
<evidence type="ECO:0000313" key="15">
    <source>
        <dbReference type="EMBL" id="KAI3833503.1"/>
    </source>
</evidence>
<keyword evidence="6 12" id="KW-0479">Metal-binding</keyword>
<accession>A0AAD4RV44</accession>
<keyword evidence="11 14" id="KW-0472">Membrane</keyword>
<dbReference type="Pfam" id="PF00067">
    <property type="entry name" value="p450"/>
    <property type="match status" value="1"/>
</dbReference>
<keyword evidence="10 13" id="KW-0503">Monooxygenase</keyword>
<dbReference type="GO" id="GO:0016132">
    <property type="term" value="P:brassinosteroid biosynthetic process"/>
    <property type="evidence" value="ECO:0007669"/>
    <property type="project" value="TreeGrafter"/>
</dbReference>
<dbReference type="InterPro" id="IPR001128">
    <property type="entry name" value="Cyt_P450"/>
</dbReference>
<dbReference type="Proteomes" id="UP001202328">
    <property type="component" value="Unassembled WGS sequence"/>
</dbReference>
<evidence type="ECO:0000256" key="10">
    <source>
        <dbReference type="ARBA" id="ARBA00023033"/>
    </source>
</evidence>
<proteinExistence type="inferred from homology"/>
<evidence type="ECO:0000256" key="3">
    <source>
        <dbReference type="ARBA" id="ARBA00010617"/>
    </source>
</evidence>
<dbReference type="PROSITE" id="PS00086">
    <property type="entry name" value="CYTOCHROME_P450"/>
    <property type="match status" value="1"/>
</dbReference>
<name>A0AAD4RV44_9MAGN</name>
<evidence type="ECO:0000256" key="4">
    <source>
        <dbReference type="ARBA" id="ARBA00022617"/>
    </source>
</evidence>
<dbReference type="SUPFAM" id="SSF48264">
    <property type="entry name" value="Cytochrome P450"/>
    <property type="match status" value="1"/>
</dbReference>
<evidence type="ECO:0000256" key="14">
    <source>
        <dbReference type="SAM" id="Phobius"/>
    </source>
</evidence>
<comment type="subcellular location">
    <subcellularLocation>
        <location evidence="2">Membrane</location>
    </subcellularLocation>
</comment>
<evidence type="ECO:0000256" key="8">
    <source>
        <dbReference type="ARBA" id="ARBA00023002"/>
    </source>
</evidence>
<dbReference type="PANTHER" id="PTHR24286">
    <property type="entry name" value="CYTOCHROME P450 26"/>
    <property type="match status" value="1"/>
</dbReference>
<feature type="transmembrane region" description="Helical" evidence="14">
    <location>
        <begin position="6"/>
        <end position="24"/>
    </location>
</feature>
<evidence type="ECO:0000256" key="9">
    <source>
        <dbReference type="ARBA" id="ARBA00023004"/>
    </source>
</evidence>
<protein>
    <recommendedName>
        <fullName evidence="17">Cytochrome P450</fullName>
    </recommendedName>
</protein>
<dbReference type="GO" id="GO:0010268">
    <property type="term" value="P:brassinosteroid homeostasis"/>
    <property type="evidence" value="ECO:0007669"/>
    <property type="project" value="TreeGrafter"/>
</dbReference>
<dbReference type="InterPro" id="IPR002401">
    <property type="entry name" value="Cyt_P450_E_grp-I"/>
</dbReference>